<feature type="compositionally biased region" description="Basic and acidic residues" evidence="1">
    <location>
        <begin position="250"/>
        <end position="304"/>
    </location>
</feature>
<evidence type="ECO:0000259" key="3">
    <source>
        <dbReference type="PROSITE" id="PS51406"/>
    </source>
</evidence>
<gene>
    <name evidence="4" type="ORF">OCTVUL_1B000947</name>
</gene>
<feature type="compositionally biased region" description="Basic residues" evidence="1">
    <location>
        <begin position="355"/>
        <end position="383"/>
    </location>
</feature>
<feature type="compositionally biased region" description="Basic and acidic residues" evidence="1">
    <location>
        <begin position="200"/>
        <end position="216"/>
    </location>
</feature>
<feature type="compositionally biased region" description="Basic and acidic residues" evidence="1">
    <location>
        <begin position="224"/>
        <end position="241"/>
    </location>
</feature>
<evidence type="ECO:0000313" key="5">
    <source>
        <dbReference type="Proteomes" id="UP001162480"/>
    </source>
</evidence>
<dbReference type="InterPro" id="IPR002181">
    <property type="entry name" value="Fibrinogen_a/b/g_C_dom"/>
</dbReference>
<dbReference type="Pfam" id="PF00147">
    <property type="entry name" value="Fibrinogen_C"/>
    <property type="match status" value="1"/>
</dbReference>
<feature type="chain" id="PRO_5041237905" description="Fibrinogen C-terminal domain-containing protein" evidence="2">
    <location>
        <begin position="23"/>
        <end position="795"/>
    </location>
</feature>
<name>A0AA36ANL4_OCTVU</name>
<keyword evidence="5" id="KW-1185">Reference proteome</keyword>
<dbReference type="InterPro" id="IPR036056">
    <property type="entry name" value="Fibrinogen-like_C"/>
</dbReference>
<feature type="signal peptide" evidence="2">
    <location>
        <begin position="1"/>
        <end position="22"/>
    </location>
</feature>
<dbReference type="AlphaFoldDB" id="A0AA36ANL4"/>
<feature type="region of interest" description="Disordered" evidence="1">
    <location>
        <begin position="192"/>
        <end position="390"/>
    </location>
</feature>
<dbReference type="GO" id="GO:0005615">
    <property type="term" value="C:extracellular space"/>
    <property type="evidence" value="ECO:0007669"/>
    <property type="project" value="TreeGrafter"/>
</dbReference>
<dbReference type="InterPro" id="IPR014716">
    <property type="entry name" value="Fibrinogen_a/b/g_C_1"/>
</dbReference>
<feature type="region of interest" description="Disordered" evidence="1">
    <location>
        <begin position="25"/>
        <end position="68"/>
    </location>
</feature>
<sequence length="795" mass="87429">MKATFFGVFALCLIVCLSATSAAPVDPSEDASNGSQPIIPLPKPVAAGKAEPEPEPEPKTTVDPETLPISVKSGSASLTWLPEADRRIVDLNCEVKTGGLQPCRLTHLLRRLDKVCPKIRDDEIKVLEDTIEGIAGNMKAIDDIIKQGEESQNLKEDISQIWKDFRGPSVSVLPDDTHLNVVNISVPGELSAEEIEEEKEEKAVEVEKEEDKKATEAEEIEEGKEEKAVEVEKEEDKKATEAEEIEEEKEEKAVEVEKEEDKKVVEAEEVKEEKAVEVEKEEDKKAAEAEEKEESELGKVDPKGDPISIPEPESDEPVEKKTNVDAPVALPENDAGSATAQPSPAAAVTTDAPKRGTKSPKKPKKKPRRKPKRPRKKGTKAPKKVTTAAPKVVTTTTPKVVTTTTPKVVTTTTPKVVTTTTPKIVTTTTPKIITTTTPRRIITTTEEPCVDVFSVEEKRYQCKGYWKRGLTILGLQINKLKKENHELFLKVIDANGKIKLAQESIAEHKINVKALKKKFAWPDKENIGNTHKDCSDAFKKDHKKPGVYLIHPVGSPYKVHLLCVDGWTVIQRRFDGSENFHRSFDEYLSGFGNFSGEFFVGLENLHRMTLSQSYTLRVDVKSAAGKWYFGVFNNFAVSDETDQFRLKLGNMTASNTDDVMDQSRDKPFSTYDRDNDDWSGGNCAQHFRGGWWSAPSSIPSPRSISDWPEEGENAFEVRLYFCSVFLLVFVLGLNDTAVVTGDGNVVALEGSISSVAFVVHASTVGVVVVAVVGASSGAATSVTAIAYRCCSCCDC</sequence>
<dbReference type="PANTHER" id="PTHR19143:SF394">
    <property type="entry name" value="ANGIOPOIETIN-RELATED PROTEIN 3-LIKE"/>
    <property type="match status" value="1"/>
</dbReference>
<accession>A0AA36ANL4</accession>
<dbReference type="SMART" id="SM00186">
    <property type="entry name" value="FBG"/>
    <property type="match status" value="1"/>
</dbReference>
<dbReference type="EMBL" id="OX597815">
    <property type="protein sequence ID" value="CAI9718332.1"/>
    <property type="molecule type" value="Genomic_DNA"/>
</dbReference>
<dbReference type="Gene3D" id="3.90.215.10">
    <property type="entry name" value="Gamma Fibrinogen, chain A, domain 1"/>
    <property type="match status" value="1"/>
</dbReference>
<keyword evidence="2" id="KW-0732">Signal</keyword>
<dbReference type="PROSITE" id="PS51406">
    <property type="entry name" value="FIBRINOGEN_C_2"/>
    <property type="match status" value="1"/>
</dbReference>
<dbReference type="PANTHER" id="PTHR19143">
    <property type="entry name" value="FIBRINOGEN/TENASCIN/ANGIOPOEITIN"/>
    <property type="match status" value="1"/>
</dbReference>
<dbReference type="SUPFAM" id="SSF56496">
    <property type="entry name" value="Fibrinogen C-terminal domain-like"/>
    <property type="match status" value="1"/>
</dbReference>
<feature type="compositionally biased region" description="Basic and acidic residues" evidence="1">
    <location>
        <begin position="50"/>
        <end position="62"/>
    </location>
</feature>
<reference evidence="4" key="1">
    <citation type="submission" date="2023-08" db="EMBL/GenBank/DDBJ databases">
        <authorList>
            <person name="Alioto T."/>
            <person name="Alioto T."/>
            <person name="Gomez Garrido J."/>
        </authorList>
    </citation>
    <scope>NUCLEOTIDE SEQUENCE</scope>
</reference>
<proteinExistence type="predicted"/>
<evidence type="ECO:0000256" key="2">
    <source>
        <dbReference type="SAM" id="SignalP"/>
    </source>
</evidence>
<feature type="domain" description="Fibrinogen C-terminal" evidence="3">
    <location>
        <begin position="525"/>
        <end position="692"/>
    </location>
</feature>
<dbReference type="Proteomes" id="UP001162480">
    <property type="component" value="Chromosome 2"/>
</dbReference>
<organism evidence="4 5">
    <name type="scientific">Octopus vulgaris</name>
    <name type="common">Common octopus</name>
    <dbReference type="NCBI Taxonomy" id="6645"/>
    <lineage>
        <taxon>Eukaryota</taxon>
        <taxon>Metazoa</taxon>
        <taxon>Spiralia</taxon>
        <taxon>Lophotrochozoa</taxon>
        <taxon>Mollusca</taxon>
        <taxon>Cephalopoda</taxon>
        <taxon>Coleoidea</taxon>
        <taxon>Octopodiformes</taxon>
        <taxon>Octopoda</taxon>
        <taxon>Incirrata</taxon>
        <taxon>Octopodidae</taxon>
        <taxon>Octopus</taxon>
    </lineage>
</organism>
<protein>
    <recommendedName>
        <fullName evidence="3">Fibrinogen C-terminal domain-containing protein</fullName>
    </recommendedName>
</protein>
<evidence type="ECO:0000256" key="1">
    <source>
        <dbReference type="SAM" id="MobiDB-lite"/>
    </source>
</evidence>
<evidence type="ECO:0000313" key="4">
    <source>
        <dbReference type="EMBL" id="CAI9718332.1"/>
    </source>
</evidence>
<dbReference type="InterPro" id="IPR050373">
    <property type="entry name" value="Fibrinogen_C-term_domain"/>
</dbReference>